<dbReference type="Pfam" id="PF13439">
    <property type="entry name" value="Glyco_transf_4"/>
    <property type="match status" value="1"/>
</dbReference>
<feature type="domain" description="Glycosyltransferase subfamily 4-like N-terminal" evidence="2">
    <location>
        <begin position="36"/>
        <end position="187"/>
    </location>
</feature>
<feature type="domain" description="Glycosyl transferase family 1" evidence="1">
    <location>
        <begin position="195"/>
        <end position="344"/>
    </location>
</feature>
<dbReference type="RefSeq" id="WP_092906693.1">
    <property type="nucleotide sequence ID" value="NZ_FOUZ01000003.1"/>
</dbReference>
<dbReference type="PANTHER" id="PTHR45947:SF15">
    <property type="entry name" value="TEICHURONIC ACID BIOSYNTHESIS GLYCOSYLTRANSFERASE TUAC-RELATED"/>
    <property type="match status" value="1"/>
</dbReference>
<keyword evidence="4" id="KW-1185">Reference proteome</keyword>
<accession>A0A1I4U824</accession>
<gene>
    <name evidence="3" type="ORF">SAMN05421738_103122</name>
</gene>
<protein>
    <submittedName>
        <fullName evidence="3">Glycosyltransferase involved in cell wall bisynthesis</fullName>
    </submittedName>
</protein>
<proteinExistence type="predicted"/>
<dbReference type="PANTHER" id="PTHR45947">
    <property type="entry name" value="SULFOQUINOVOSYL TRANSFERASE SQD2"/>
    <property type="match status" value="1"/>
</dbReference>
<sequence length="375" mass="43303">MKTKRNILFLASWFPSKKSFFDGDFVERHAKAVALIHHVTVIYVVSLNGISEIKKEEEQIDNLKIVRIYFPSKSKIQNQWTKFKLYIKEINSYPRFDLIHVNVTYPVGLVALYLKLTKKIPYVITEHWTGFLPQDPAHIPFVKLFLMKKIVKNSSYLLPVSDNLGKAMSNLGLKQQTKTIRNVIDFDIFNSTNHIENEIPKFLHISNLTFQKNCDGILKVTERLWKDNYVFELHIGGNGDLEPFYRYKNTSDFADKLVLFGALSQQEVAVKMNEANVFILFSRFENQPCVQIESFACGLPVIATDVGGISEVFPTGFGQITPSENEEELYQSLKNILENKTHFKSKKEIHLFAKENFSMQKIANAFDEIYNQVLK</sequence>
<keyword evidence="3" id="KW-0808">Transferase</keyword>
<evidence type="ECO:0000313" key="3">
    <source>
        <dbReference type="EMBL" id="SFM85156.1"/>
    </source>
</evidence>
<organism evidence="3 4">
    <name type="scientific">Algoriella xinjiangensis</name>
    <dbReference type="NCBI Taxonomy" id="684065"/>
    <lineage>
        <taxon>Bacteria</taxon>
        <taxon>Pseudomonadati</taxon>
        <taxon>Bacteroidota</taxon>
        <taxon>Flavobacteriia</taxon>
        <taxon>Flavobacteriales</taxon>
        <taxon>Weeksellaceae</taxon>
        <taxon>Algoriella</taxon>
    </lineage>
</organism>
<reference evidence="4" key="1">
    <citation type="submission" date="2016-10" db="EMBL/GenBank/DDBJ databases">
        <authorList>
            <person name="Varghese N."/>
            <person name="Submissions S."/>
        </authorList>
    </citation>
    <scope>NUCLEOTIDE SEQUENCE [LARGE SCALE GENOMIC DNA]</scope>
    <source>
        <strain evidence="4">XJ109</strain>
    </source>
</reference>
<evidence type="ECO:0000313" key="4">
    <source>
        <dbReference type="Proteomes" id="UP000199149"/>
    </source>
</evidence>
<dbReference type="SUPFAM" id="SSF53756">
    <property type="entry name" value="UDP-Glycosyltransferase/glycogen phosphorylase"/>
    <property type="match status" value="1"/>
</dbReference>
<dbReference type="GO" id="GO:0016757">
    <property type="term" value="F:glycosyltransferase activity"/>
    <property type="evidence" value="ECO:0007669"/>
    <property type="project" value="InterPro"/>
</dbReference>
<dbReference type="AlphaFoldDB" id="A0A1I4U824"/>
<dbReference type="Proteomes" id="UP000199149">
    <property type="component" value="Unassembled WGS sequence"/>
</dbReference>
<dbReference type="InterPro" id="IPR050194">
    <property type="entry name" value="Glycosyltransferase_grp1"/>
</dbReference>
<dbReference type="OrthoDB" id="9795068at2"/>
<dbReference type="InterPro" id="IPR028098">
    <property type="entry name" value="Glyco_trans_4-like_N"/>
</dbReference>
<evidence type="ECO:0000259" key="2">
    <source>
        <dbReference type="Pfam" id="PF13439"/>
    </source>
</evidence>
<name>A0A1I4U824_9FLAO</name>
<dbReference type="Gene3D" id="3.40.50.2000">
    <property type="entry name" value="Glycogen Phosphorylase B"/>
    <property type="match status" value="2"/>
</dbReference>
<dbReference type="Pfam" id="PF00534">
    <property type="entry name" value="Glycos_transf_1"/>
    <property type="match status" value="1"/>
</dbReference>
<evidence type="ECO:0000259" key="1">
    <source>
        <dbReference type="Pfam" id="PF00534"/>
    </source>
</evidence>
<dbReference type="STRING" id="684065.SAMN05421738_103122"/>
<dbReference type="InterPro" id="IPR001296">
    <property type="entry name" value="Glyco_trans_1"/>
</dbReference>
<dbReference type="EMBL" id="FOUZ01000003">
    <property type="protein sequence ID" value="SFM85156.1"/>
    <property type="molecule type" value="Genomic_DNA"/>
</dbReference>